<keyword evidence="2" id="KW-1277">Toxin-antitoxin system</keyword>
<keyword evidence="8" id="KW-0449">Lipoprotein</keyword>
<name>A0A0P0RLE5_9BURK</name>
<dbReference type="KEGG" id="bcai:K788_0006281"/>
<keyword evidence="8" id="KW-0614">Plasmid</keyword>
<reference evidence="8 9" key="1">
    <citation type="journal article" date="2014" name="Genome Announc.">
        <title>Draft Genome Sequence of the Haloacid-Degrading Burkholderia caribensis Strain MBA4.</title>
        <authorList>
            <person name="Pan Y."/>
            <person name="Kong K.F."/>
            <person name="Tsang J.S."/>
        </authorList>
    </citation>
    <scope>NUCLEOTIDE SEQUENCE [LARGE SCALE GENOMIC DNA]</scope>
    <source>
        <strain evidence="8 9">MBA4</strain>
        <plasmid evidence="9">Plasmid</plasmid>
    </source>
</reference>
<evidence type="ECO:0000256" key="3">
    <source>
        <dbReference type="ARBA" id="ARBA00022722"/>
    </source>
</evidence>
<dbReference type="GO" id="GO:0003729">
    <property type="term" value="F:mRNA binding"/>
    <property type="evidence" value="ECO:0007669"/>
    <property type="project" value="InterPro"/>
</dbReference>
<organism evidence="8 9">
    <name type="scientific">Paraburkholderia caribensis MBA4</name>
    <dbReference type="NCBI Taxonomy" id="1323664"/>
    <lineage>
        <taxon>Bacteria</taxon>
        <taxon>Pseudomonadati</taxon>
        <taxon>Pseudomonadota</taxon>
        <taxon>Betaproteobacteria</taxon>
        <taxon>Burkholderiales</taxon>
        <taxon>Burkholderiaceae</taxon>
        <taxon>Paraburkholderia</taxon>
    </lineage>
</organism>
<proteinExistence type="inferred from homology"/>
<dbReference type="Gene3D" id="3.30.920.30">
    <property type="entry name" value="Hypothetical protein"/>
    <property type="match status" value="1"/>
</dbReference>
<dbReference type="RefSeq" id="WP_035995604.1">
    <property type="nucleotide sequence ID" value="NZ_CP012748.1"/>
</dbReference>
<sequence length="61" mass="7043">MKYSEVRKWLKQQGATFERHRSGSSHYRVTLNGRTTIFPDHGAKEMGKGLVEAIRKQLGIR</sequence>
<evidence type="ECO:0000256" key="4">
    <source>
        <dbReference type="ARBA" id="ARBA00022759"/>
    </source>
</evidence>
<dbReference type="InterPro" id="IPR038570">
    <property type="entry name" value="HicA_sf"/>
</dbReference>
<dbReference type="AlphaFoldDB" id="A0A0P0RLE5"/>
<evidence type="ECO:0000313" key="9">
    <source>
        <dbReference type="Proteomes" id="UP000019146"/>
    </source>
</evidence>
<geneLocation type="plasmid" evidence="9"/>
<dbReference type="EMBL" id="CP012748">
    <property type="protein sequence ID" value="ALL69643.1"/>
    <property type="molecule type" value="Genomic_DNA"/>
</dbReference>
<accession>A0A0P0RLE5</accession>
<evidence type="ECO:0000256" key="7">
    <source>
        <dbReference type="ARBA" id="ARBA00023016"/>
    </source>
</evidence>
<dbReference type="Pfam" id="PF07927">
    <property type="entry name" value="HicA_toxin"/>
    <property type="match status" value="1"/>
</dbReference>
<keyword evidence="3" id="KW-0540">Nuclease</keyword>
<evidence type="ECO:0000256" key="1">
    <source>
        <dbReference type="ARBA" id="ARBA00006620"/>
    </source>
</evidence>
<dbReference type="Proteomes" id="UP000019146">
    <property type="component" value="Plasmid unnamed"/>
</dbReference>
<dbReference type="InterPro" id="IPR012933">
    <property type="entry name" value="HicA_mRNA_interferase"/>
</dbReference>
<dbReference type="GeneID" id="69973192"/>
<protein>
    <submittedName>
        <fullName evidence="8">Periplasmic or secreted lipoprotein</fullName>
    </submittedName>
</protein>
<gene>
    <name evidence="8" type="ORF">K788_0006281</name>
</gene>
<keyword evidence="7" id="KW-0346">Stress response</keyword>
<keyword evidence="4" id="KW-0255">Endonuclease</keyword>
<dbReference type="GO" id="GO:0004519">
    <property type="term" value="F:endonuclease activity"/>
    <property type="evidence" value="ECO:0007669"/>
    <property type="project" value="UniProtKB-KW"/>
</dbReference>
<keyword evidence="6" id="KW-0694">RNA-binding</keyword>
<evidence type="ECO:0000256" key="6">
    <source>
        <dbReference type="ARBA" id="ARBA00022884"/>
    </source>
</evidence>
<evidence type="ECO:0000313" key="8">
    <source>
        <dbReference type="EMBL" id="ALL69643.1"/>
    </source>
</evidence>
<dbReference type="SUPFAM" id="SSF54786">
    <property type="entry name" value="YcfA/nrd intein domain"/>
    <property type="match status" value="1"/>
</dbReference>
<evidence type="ECO:0000256" key="2">
    <source>
        <dbReference type="ARBA" id="ARBA00022649"/>
    </source>
</evidence>
<comment type="similarity">
    <text evidence="1">Belongs to the HicA mRNA interferase family.</text>
</comment>
<keyword evidence="5" id="KW-0378">Hydrolase</keyword>
<evidence type="ECO:0000256" key="5">
    <source>
        <dbReference type="ARBA" id="ARBA00022801"/>
    </source>
</evidence>
<dbReference type="GO" id="GO:0016787">
    <property type="term" value="F:hydrolase activity"/>
    <property type="evidence" value="ECO:0007669"/>
    <property type="project" value="UniProtKB-KW"/>
</dbReference>